<dbReference type="AlphaFoldDB" id="A0A5S6QFK8"/>
<organism evidence="13 14">
    <name type="scientific">Trichuris muris</name>
    <name type="common">Mouse whipworm</name>
    <dbReference type="NCBI Taxonomy" id="70415"/>
    <lineage>
        <taxon>Eukaryota</taxon>
        <taxon>Metazoa</taxon>
        <taxon>Ecdysozoa</taxon>
        <taxon>Nematoda</taxon>
        <taxon>Enoplea</taxon>
        <taxon>Dorylaimia</taxon>
        <taxon>Trichinellida</taxon>
        <taxon>Trichuridae</taxon>
        <taxon>Trichuris</taxon>
    </lineage>
</organism>
<evidence type="ECO:0000313" key="14">
    <source>
        <dbReference type="WBParaSite" id="TMUE_1000005905.1"/>
    </source>
</evidence>
<dbReference type="SUPFAM" id="SSF52540">
    <property type="entry name" value="P-loop containing nucleoside triphosphate hydrolases"/>
    <property type="match status" value="1"/>
</dbReference>
<keyword evidence="4" id="KW-0547">Nucleotide-binding</keyword>
<keyword evidence="3" id="KW-0597">Phosphoprotein</keyword>
<dbReference type="Proteomes" id="UP000046395">
    <property type="component" value="Unassembled WGS sequence"/>
</dbReference>
<keyword evidence="13" id="KW-1185">Reference proteome</keyword>
<evidence type="ECO:0000256" key="6">
    <source>
        <dbReference type="ARBA" id="ARBA00022840"/>
    </source>
</evidence>
<evidence type="ECO:0000313" key="13">
    <source>
        <dbReference type="Proteomes" id="UP000046395"/>
    </source>
</evidence>
<keyword evidence="8" id="KW-0539">Nucleus</keyword>
<evidence type="ECO:0000256" key="9">
    <source>
        <dbReference type="ARBA" id="ARBA00049117"/>
    </source>
</evidence>
<feature type="region of interest" description="Disordered" evidence="11">
    <location>
        <begin position="621"/>
        <end position="640"/>
    </location>
</feature>
<evidence type="ECO:0000259" key="12">
    <source>
        <dbReference type="PROSITE" id="PS51714"/>
    </source>
</evidence>
<dbReference type="GO" id="GO:0000462">
    <property type="term" value="P:maturation of SSU-rRNA from tricistronic rRNA transcript (SSU-rRNA, 5.8S rRNA, LSU-rRNA)"/>
    <property type="evidence" value="ECO:0007669"/>
    <property type="project" value="TreeGrafter"/>
</dbReference>
<reference evidence="14" key="1">
    <citation type="submission" date="2019-12" db="UniProtKB">
        <authorList>
            <consortium name="WormBaseParasite"/>
        </authorList>
    </citation>
    <scope>IDENTIFICATION</scope>
</reference>
<dbReference type="InterPro" id="IPR007034">
    <property type="entry name" value="BMS1_TSR1_C"/>
</dbReference>
<dbReference type="InterPro" id="IPR037875">
    <property type="entry name" value="Bms1_N"/>
</dbReference>
<accession>A0A5S6QFK8</accession>
<dbReference type="PANTHER" id="PTHR12858:SF2">
    <property type="entry name" value="RIBOSOME BIOGENESIS PROTEIN BMS1 HOMOLOG"/>
    <property type="match status" value="1"/>
</dbReference>
<dbReference type="InterPro" id="IPR012948">
    <property type="entry name" value="AARP2CN"/>
</dbReference>
<dbReference type="GO" id="GO:0034511">
    <property type="term" value="F:U3 snoRNA binding"/>
    <property type="evidence" value="ECO:0007669"/>
    <property type="project" value="TreeGrafter"/>
</dbReference>
<comment type="similarity">
    <text evidence="10">Belongs to the TRAFAC class translation factor GTPase superfamily. Bms1-like GTPase family. BMS1 subfamily.</text>
</comment>
<feature type="compositionally biased region" description="Low complexity" evidence="11">
    <location>
        <begin position="625"/>
        <end position="635"/>
    </location>
</feature>
<protein>
    <submittedName>
        <fullName evidence="14">Bms1-type G domain-containing protein</fullName>
    </submittedName>
</protein>
<feature type="compositionally biased region" description="Basic residues" evidence="11">
    <location>
        <begin position="7"/>
        <end position="25"/>
    </location>
</feature>
<dbReference type="InterPro" id="IPR027417">
    <property type="entry name" value="P-loop_NTPase"/>
</dbReference>
<evidence type="ECO:0000256" key="11">
    <source>
        <dbReference type="SAM" id="MobiDB-lite"/>
    </source>
</evidence>
<name>A0A5S6QFK8_TRIMR</name>
<evidence type="ECO:0000256" key="2">
    <source>
        <dbReference type="ARBA" id="ARBA00022517"/>
    </source>
</evidence>
<dbReference type="SMART" id="SM01362">
    <property type="entry name" value="DUF663"/>
    <property type="match status" value="1"/>
</dbReference>
<feature type="domain" description="Bms1-type G" evidence="12">
    <location>
        <begin position="80"/>
        <end position="244"/>
    </location>
</feature>
<comment type="catalytic activity">
    <reaction evidence="9">
        <text>GTP + H2O = GDP + phosphate + H(+)</text>
        <dbReference type="Rhea" id="RHEA:19669"/>
        <dbReference type="ChEBI" id="CHEBI:15377"/>
        <dbReference type="ChEBI" id="CHEBI:15378"/>
        <dbReference type="ChEBI" id="CHEBI:37565"/>
        <dbReference type="ChEBI" id="CHEBI:43474"/>
        <dbReference type="ChEBI" id="CHEBI:58189"/>
    </reaction>
    <physiologicalReaction direction="left-to-right" evidence="9">
        <dbReference type="Rhea" id="RHEA:19670"/>
    </physiologicalReaction>
</comment>
<dbReference type="STRING" id="70415.A0A5S6QFK8"/>
<dbReference type="SMART" id="SM00785">
    <property type="entry name" value="AARP2CN"/>
    <property type="match status" value="1"/>
</dbReference>
<dbReference type="Pfam" id="PF04950">
    <property type="entry name" value="RIBIOP_C"/>
    <property type="match status" value="1"/>
</dbReference>
<dbReference type="GO" id="GO:0030686">
    <property type="term" value="C:90S preribosome"/>
    <property type="evidence" value="ECO:0007669"/>
    <property type="project" value="TreeGrafter"/>
</dbReference>
<keyword evidence="7" id="KW-0342">GTP-binding</keyword>
<dbReference type="Gene3D" id="3.40.50.300">
    <property type="entry name" value="P-loop containing nucleotide triphosphate hydrolases"/>
    <property type="match status" value="1"/>
</dbReference>
<dbReference type="GO" id="GO:0003924">
    <property type="term" value="F:GTPase activity"/>
    <property type="evidence" value="ECO:0007669"/>
    <property type="project" value="TreeGrafter"/>
</dbReference>
<dbReference type="GO" id="GO:0005524">
    <property type="term" value="F:ATP binding"/>
    <property type="evidence" value="ECO:0007669"/>
    <property type="project" value="UniProtKB-KW"/>
</dbReference>
<evidence type="ECO:0000256" key="1">
    <source>
        <dbReference type="ARBA" id="ARBA00004604"/>
    </source>
</evidence>
<comment type="subcellular location">
    <subcellularLocation>
        <location evidence="1">Nucleus</location>
        <location evidence="1">Nucleolus</location>
    </subcellularLocation>
</comment>
<keyword evidence="5" id="KW-0378">Hydrolase</keyword>
<dbReference type="WBParaSite" id="TMUE_1000005905.1">
    <property type="protein sequence ID" value="TMUE_1000005905.1"/>
    <property type="gene ID" value="WBGene00286009"/>
</dbReference>
<dbReference type="GO" id="GO:0032040">
    <property type="term" value="C:small-subunit processome"/>
    <property type="evidence" value="ECO:0007669"/>
    <property type="project" value="UniProtKB-ARBA"/>
</dbReference>
<feature type="region of interest" description="Disordered" evidence="11">
    <location>
        <begin position="1"/>
        <end position="39"/>
    </location>
</feature>
<feature type="region of interest" description="Disordered" evidence="11">
    <location>
        <begin position="551"/>
        <end position="573"/>
    </location>
</feature>
<evidence type="ECO:0000256" key="7">
    <source>
        <dbReference type="ARBA" id="ARBA00023134"/>
    </source>
</evidence>
<dbReference type="CDD" id="cd01882">
    <property type="entry name" value="BMS1"/>
    <property type="match status" value="1"/>
</dbReference>
<evidence type="ECO:0000256" key="4">
    <source>
        <dbReference type="ARBA" id="ARBA00022741"/>
    </source>
</evidence>
<dbReference type="GO" id="GO:0005654">
    <property type="term" value="C:nucleoplasm"/>
    <property type="evidence" value="ECO:0007669"/>
    <property type="project" value="UniProtKB-ARBA"/>
</dbReference>
<dbReference type="InterPro" id="IPR039761">
    <property type="entry name" value="Bms1/Tsr1"/>
</dbReference>
<evidence type="ECO:0000256" key="8">
    <source>
        <dbReference type="ARBA" id="ARBA00023242"/>
    </source>
</evidence>
<evidence type="ECO:0000256" key="3">
    <source>
        <dbReference type="ARBA" id="ARBA00022553"/>
    </source>
</evidence>
<dbReference type="FunFam" id="3.40.50.300:FF:000105">
    <property type="entry name" value="BMS1 ribosome biogenesis factor"/>
    <property type="match status" value="1"/>
</dbReference>
<dbReference type="PANTHER" id="PTHR12858">
    <property type="entry name" value="RIBOSOME BIOGENESIS PROTEIN"/>
    <property type="match status" value="1"/>
</dbReference>
<proteinExistence type="inferred from homology"/>
<dbReference type="PROSITE" id="PS51714">
    <property type="entry name" value="G_BMS1"/>
    <property type="match status" value="1"/>
</dbReference>
<keyword evidence="6" id="KW-0067">ATP-binding</keyword>
<sequence>MDDPRQKEHRPRASGRKATKKKRKLEKQNGTANVNERAKNPKAFTFASAVRAARAIRRQADIVEKKTHVPAVDRTPLLPPPFVVAVVGPPKVGKSLLIQCLVKHYTKQTVTAIKGPITVVTGKRQRITLLECGNDINAMIDVAKIADLVLLLIDASFGFEMETFEFLNICQVHGMPRIMGVLTHLDYIKQAKKARQIKKMLKHRFWTEIYQGAKLFYLSGLVDDRYLGNEVKNLARFISVMKFHPSTWRSTHPYLLIDRMEQLTDPSAIEANRNCDRSVAFYGYVRGCPFLKNSSVHIIGVGDFSIGELSYLADPCPLPDHEKRRALDEREKLIYAPFCGVGGVLYDKDAIYVDMPQSRRHGNREDDAWVAELSHPDKTVDAKLTESSLPLFSTSKAINSDDLLKEEETVSVGAEDATPLMEIRQRRPFDTALSGQNEVVNEETEMMERTLDQVKQMFNLPDLPSLPLAAMVYSQKLDEFEAEKCKQPTDEIGGLFELSRSTGQPGEIPLVDRTDCTMTKTPFGRIERDLLHSVDDTVILDAIKGSFIVSGRDSKGNVQPTRTDSIEEGYSSDSELYDDFEDLEKANEQKCDAEDRSNDANTVKVAEDEMDLISLKDAPEAEGLQQKQPQEQQQQSRIEKKRRLKEMFNAEYDETRRFHNEMIAEFDQQANLNRLEFENVDVGERIDYEGFRPGMYVRIRIDGIPHELIDNFDASYPYIIGGLLPGEQRVGYVQARLKKHRWYDKVLKTRDPLIISLGWRRFQSMVVYSTQDHNDRNRMLKYTPQFMHCHATFWGPTTPQNTGFLAVQTVSEVTKEFRIVATGSVLNLDASMLIVKKLKLTGTPYKVFKKSAIVKDMFNSVLECARFEGAALRSVSGIRGQVKKAMKHPPGSFRATFEDKILTKDIVFIRTWTPIEVPKFYTIVTNLLLSDSMKAKWVGMRTVGQLRFQRGLKPPQKVDSLYKPIERKPFIPMPLKIPKELQRRLPYTLKPKNKAPKERKGSEPLVVKHTKVALEPTEGKMNKLMKMLKTIRRHKVVKAARSAKVKSKEYRRKVETFEKLRKMRERAEKKRLCSKLMQRERTARKKTLTT</sequence>
<dbReference type="Pfam" id="PF22298">
    <property type="entry name" value="Tsr1_G-like"/>
    <property type="match status" value="1"/>
</dbReference>
<keyword evidence="2" id="KW-0690">Ribosome biogenesis</keyword>
<dbReference type="GO" id="GO:0005525">
    <property type="term" value="F:GTP binding"/>
    <property type="evidence" value="ECO:0007669"/>
    <property type="project" value="UniProtKB-KW"/>
</dbReference>
<evidence type="ECO:0000256" key="10">
    <source>
        <dbReference type="ARBA" id="ARBA00061391"/>
    </source>
</evidence>
<dbReference type="Pfam" id="PF08142">
    <property type="entry name" value="AARP2CN"/>
    <property type="match status" value="1"/>
</dbReference>
<dbReference type="GO" id="GO:0000479">
    <property type="term" value="P:endonucleolytic cleavage of tricistronic rRNA transcript (SSU-rRNA, 5.8S rRNA, LSU-rRNA)"/>
    <property type="evidence" value="ECO:0007669"/>
    <property type="project" value="TreeGrafter"/>
</dbReference>
<evidence type="ECO:0000256" key="5">
    <source>
        <dbReference type="ARBA" id="ARBA00022801"/>
    </source>
</evidence>
<dbReference type="InterPro" id="IPR030387">
    <property type="entry name" value="G_Bms1/Tsr1_dom"/>
</dbReference>